<dbReference type="Proteomes" id="UP000031549">
    <property type="component" value="Unassembled WGS sequence"/>
</dbReference>
<organism evidence="1 2">
    <name type="scientific">Hassallia byssoidea VB512170</name>
    <dbReference type="NCBI Taxonomy" id="1304833"/>
    <lineage>
        <taxon>Bacteria</taxon>
        <taxon>Bacillati</taxon>
        <taxon>Cyanobacteriota</taxon>
        <taxon>Cyanophyceae</taxon>
        <taxon>Nostocales</taxon>
        <taxon>Tolypothrichaceae</taxon>
        <taxon>Hassallia</taxon>
    </lineage>
</organism>
<protein>
    <submittedName>
        <fullName evidence="1">Uncharacterized protein</fullName>
    </submittedName>
</protein>
<accession>A0A846H2R3</accession>
<dbReference type="AlphaFoldDB" id="A0A846H2R3"/>
<evidence type="ECO:0000313" key="2">
    <source>
        <dbReference type="Proteomes" id="UP000031549"/>
    </source>
</evidence>
<reference evidence="1 2" key="1">
    <citation type="journal article" date="2015" name="Genome Announc.">
        <title>Draft Genome Sequence of Cyanobacterium Hassallia byssoidea Strain VB512170, Isolated from Monuments in India.</title>
        <authorList>
            <person name="Singh D."/>
            <person name="Chandrababunaidu M.M."/>
            <person name="Panda A."/>
            <person name="Sen D."/>
            <person name="Bhattacharyya S."/>
            <person name="Adhikary S.P."/>
            <person name="Tripathy S."/>
        </authorList>
    </citation>
    <scope>NUCLEOTIDE SEQUENCE [LARGE SCALE GENOMIC DNA]</scope>
    <source>
        <strain evidence="1 2">VB512170</strain>
    </source>
</reference>
<keyword evidence="2" id="KW-1185">Reference proteome</keyword>
<gene>
    <name evidence="1" type="ORF">PI95_004935</name>
</gene>
<dbReference type="RefSeq" id="WP_163518621.1">
    <property type="nucleotide sequence ID" value="NZ_JTCM02000006.1"/>
</dbReference>
<name>A0A846H2R3_9CYAN</name>
<comment type="caution">
    <text evidence="1">The sequence shown here is derived from an EMBL/GenBank/DDBJ whole genome shotgun (WGS) entry which is preliminary data.</text>
</comment>
<sequence length="50" mass="5719">MALGATYLLGVGDISNWRSPISVTKYFCEIENRFINIKAAHSQIYKRDNI</sequence>
<proteinExistence type="predicted"/>
<dbReference type="EMBL" id="JTCM02000006">
    <property type="protein sequence ID" value="NEU71937.1"/>
    <property type="molecule type" value="Genomic_DNA"/>
</dbReference>
<evidence type="ECO:0000313" key="1">
    <source>
        <dbReference type="EMBL" id="NEU71937.1"/>
    </source>
</evidence>